<dbReference type="EMBL" id="CM020618">
    <property type="protein sequence ID" value="KAK1860870.1"/>
    <property type="molecule type" value="Genomic_DNA"/>
</dbReference>
<reference evidence="1" key="1">
    <citation type="submission" date="2019-11" db="EMBL/GenBank/DDBJ databases">
        <title>Nori genome reveals adaptations in red seaweeds to the harsh intertidal environment.</title>
        <authorList>
            <person name="Wang D."/>
            <person name="Mao Y."/>
        </authorList>
    </citation>
    <scope>NUCLEOTIDE SEQUENCE</scope>
    <source>
        <tissue evidence="1">Gametophyte</tissue>
    </source>
</reference>
<gene>
    <name evidence="1" type="ORF">I4F81_003456</name>
</gene>
<dbReference type="Proteomes" id="UP000798662">
    <property type="component" value="Chromosome 1"/>
</dbReference>
<comment type="caution">
    <text evidence="1">The sequence shown here is derived from an EMBL/GenBank/DDBJ whole genome shotgun (WGS) entry which is preliminary data.</text>
</comment>
<proteinExistence type="predicted"/>
<keyword evidence="2" id="KW-1185">Reference proteome</keyword>
<accession>A0ACC3BSZ5</accession>
<sequence length="233" mass="24578">MAPEGCARRCGRAPPGGARLVSARTTSRRREPEGLPLFDVARVGRGAVGNILVGWAGGGGGGVADAVLLARAHRRGGAPADRDAIPRGDGVAGGRVWRQHGHPYPRRHPHPRVQPRRHTSPHHGCVRSQAKPPLPHRPCRSSAAQPPSTSSAPKTVGVGPGGHCCRCHRRGCHQQGMLYLDSAGAEGARRQARTSLLSPPPLSRATAAWAAATAPRLPPLRCSTPRRTLNGCW</sequence>
<name>A0ACC3BSZ5_PYRYE</name>
<organism evidence="1 2">
    <name type="scientific">Pyropia yezoensis</name>
    <name type="common">Susabi-nori</name>
    <name type="synonym">Porphyra yezoensis</name>
    <dbReference type="NCBI Taxonomy" id="2788"/>
    <lineage>
        <taxon>Eukaryota</taxon>
        <taxon>Rhodophyta</taxon>
        <taxon>Bangiophyceae</taxon>
        <taxon>Bangiales</taxon>
        <taxon>Bangiaceae</taxon>
        <taxon>Pyropia</taxon>
    </lineage>
</organism>
<evidence type="ECO:0000313" key="2">
    <source>
        <dbReference type="Proteomes" id="UP000798662"/>
    </source>
</evidence>
<evidence type="ECO:0000313" key="1">
    <source>
        <dbReference type="EMBL" id="KAK1860870.1"/>
    </source>
</evidence>
<protein>
    <submittedName>
        <fullName evidence="1">Uncharacterized protein</fullName>
    </submittedName>
</protein>